<reference evidence="1" key="1">
    <citation type="submission" date="2018-02" db="EMBL/GenBank/DDBJ databases">
        <title>Rhizophora mucronata_Transcriptome.</title>
        <authorList>
            <person name="Meera S.P."/>
            <person name="Sreeshan A."/>
            <person name="Augustine A."/>
        </authorList>
    </citation>
    <scope>NUCLEOTIDE SEQUENCE</scope>
    <source>
        <tissue evidence="1">Leaf</tissue>
    </source>
</reference>
<dbReference type="AlphaFoldDB" id="A0A2P2PC50"/>
<accession>A0A2P2PC50</accession>
<sequence>MSLFCLFYDKTVKSLSGFIYLKTKDCVTPFIKYFLPLKQNPRVRSNVP</sequence>
<protein>
    <submittedName>
        <fullName evidence="1">Uncharacterized protein</fullName>
    </submittedName>
</protein>
<dbReference type="EMBL" id="GGEC01071769">
    <property type="protein sequence ID" value="MBX52253.1"/>
    <property type="molecule type" value="Transcribed_RNA"/>
</dbReference>
<proteinExistence type="predicted"/>
<evidence type="ECO:0000313" key="1">
    <source>
        <dbReference type="EMBL" id="MBX52253.1"/>
    </source>
</evidence>
<organism evidence="1">
    <name type="scientific">Rhizophora mucronata</name>
    <name type="common">Asiatic mangrove</name>
    <dbReference type="NCBI Taxonomy" id="61149"/>
    <lineage>
        <taxon>Eukaryota</taxon>
        <taxon>Viridiplantae</taxon>
        <taxon>Streptophyta</taxon>
        <taxon>Embryophyta</taxon>
        <taxon>Tracheophyta</taxon>
        <taxon>Spermatophyta</taxon>
        <taxon>Magnoliopsida</taxon>
        <taxon>eudicotyledons</taxon>
        <taxon>Gunneridae</taxon>
        <taxon>Pentapetalae</taxon>
        <taxon>rosids</taxon>
        <taxon>fabids</taxon>
        <taxon>Malpighiales</taxon>
        <taxon>Rhizophoraceae</taxon>
        <taxon>Rhizophora</taxon>
    </lineage>
</organism>
<name>A0A2P2PC50_RHIMU</name>